<feature type="region of interest" description="Disordered" evidence="6">
    <location>
        <begin position="395"/>
        <end position="470"/>
    </location>
</feature>
<dbReference type="InterPro" id="IPR028002">
    <property type="entry name" value="Myb_DNA-bind_5"/>
</dbReference>
<evidence type="ECO:0000256" key="1">
    <source>
        <dbReference type="ARBA" id="ARBA00011764"/>
    </source>
</evidence>
<feature type="compositionally biased region" description="Polar residues" evidence="6">
    <location>
        <begin position="787"/>
        <end position="801"/>
    </location>
</feature>
<gene>
    <name evidence="8" type="ORF">GE061_003966</name>
</gene>
<feature type="compositionally biased region" description="Basic and acidic residues" evidence="6">
    <location>
        <begin position="273"/>
        <end position="296"/>
    </location>
</feature>
<name>A0A8S9WZB3_APOLU</name>
<evidence type="ECO:0000256" key="3">
    <source>
        <dbReference type="ARBA" id="ARBA00023015"/>
    </source>
</evidence>
<comment type="function">
    <text evidence="5">Involved in transvection phenomena (= synapsis-dependent gene expression), where the synaptic pairing of chromosomes carrying genes with which zeste interacts influences the expression of these genes. Zeste binds to DNA and stimulates transcription from a nearby promoter.</text>
</comment>
<feature type="region of interest" description="Disordered" evidence="6">
    <location>
        <begin position="572"/>
        <end position="596"/>
    </location>
</feature>
<feature type="domain" description="Myb/SANT-like DNA-binding" evidence="7">
    <location>
        <begin position="665"/>
        <end position="714"/>
    </location>
</feature>
<evidence type="ECO:0000313" key="9">
    <source>
        <dbReference type="Proteomes" id="UP000466442"/>
    </source>
</evidence>
<feature type="compositionally biased region" description="Polar residues" evidence="6">
    <location>
        <begin position="850"/>
        <end position="862"/>
    </location>
</feature>
<feature type="compositionally biased region" description="Polar residues" evidence="6">
    <location>
        <begin position="421"/>
        <end position="433"/>
    </location>
</feature>
<protein>
    <recommendedName>
        <fullName evidence="2">Regulatory protein zeste</fullName>
    </recommendedName>
</protein>
<dbReference type="OrthoDB" id="123207at2759"/>
<keyword evidence="3" id="KW-0805">Transcription regulation</keyword>
<feature type="region of interest" description="Disordered" evidence="6">
    <location>
        <begin position="1"/>
        <end position="41"/>
    </location>
</feature>
<feature type="compositionally biased region" description="Low complexity" evidence="6">
    <location>
        <begin position="22"/>
        <end position="41"/>
    </location>
</feature>
<dbReference type="PANTHER" id="PTHR47272">
    <property type="entry name" value="DDE_TNP_1_7 DOMAIN-CONTAINING PROTEIN"/>
    <property type="match status" value="1"/>
</dbReference>
<dbReference type="Pfam" id="PF13873">
    <property type="entry name" value="Myb_DNA-bind_5"/>
    <property type="match status" value="2"/>
</dbReference>
<keyword evidence="9" id="KW-1185">Reference proteome</keyword>
<sequence length="877" mass="97997">MVREITSESATEINDAQQQLEVPSSPSDVTPSTSRTSSSVTEIGSDKTVCYFWHEGLGHRGANEIGTGVYKYLAECSSINPGQNVVLYSDNCGGQQKNRSTMNKRTVFGEEEKILLKSLVLKNSRIVESKCSDAESVVKKKECWDKITEEFNSCGRFPVRHSTLSLRTPQNLTTSRSALQEHQIKGWFSEVNAYIRSKDLLMLLNKAYEDWKSTDENTALYKKLKGSKGEDKEKSGGGEKRKDEEDTKHGEETPSDPTNKGSDGEDIEMAGGGEKRHKTDEKVTQSEKHDDETPSVPSDKHLWYFIKFVCLGFLSLVGYELGDATARVSRSMTPVCNKCEHCECAKPKSDDPDHERSAVYGFLAGSIEQILFEHDDGGQERREGCPFESILETRCLPPESGSTQGPSDNTELDDSTGGDEQISSINSRKAQLTPSPPPPLKRHRNGRPTECPQANEADASGLLKKTRSNNTIERISHQTATAASSTNHVDYHDNGSAETASTITILLDPGLQRQLYRLLHTWMALASLFSRNTNAAPNFISDATSLHTDPHHEFEGRITENGSARREWINSGRMDSKSGRMEQQQLPSPGPEPGGVMPLPGSADYPPSWDRAEGDRQCKFTKYQGQQIPYQRLVRETCKVKVSNKKFPDSNKANFKSTMNKRTLFGEEEKRLLKSLVLKNSRIVESKCSDAESVVKKKECWDKITEEFNSCGRFPVHLKSVTEHMGGVDLSDMLIALYRTPLRSHRWYLAFFDQLLDICVDNAWLMYRRMNSQGRSETNEEQGVGDTGSNQKGKKNNNTSMLPLKEFRADIAEGQTKKGTARSLFNKKTNRSSTSSPSVSVNDPTDDWESPQNHLPSYTNKEATVEDKSLNCSIEIK</sequence>
<evidence type="ECO:0000256" key="4">
    <source>
        <dbReference type="ARBA" id="ARBA00023163"/>
    </source>
</evidence>
<accession>A0A8S9WZB3</accession>
<keyword evidence="4" id="KW-0804">Transcription</keyword>
<feature type="region of interest" description="Disordered" evidence="6">
    <location>
        <begin position="774"/>
        <end position="877"/>
    </location>
</feature>
<reference evidence="8" key="1">
    <citation type="journal article" date="2021" name="Mol. Ecol. Resour.">
        <title>Apolygus lucorum genome provides insights into omnivorousness and mesophyll feeding.</title>
        <authorList>
            <person name="Liu Y."/>
            <person name="Liu H."/>
            <person name="Wang H."/>
            <person name="Huang T."/>
            <person name="Liu B."/>
            <person name="Yang B."/>
            <person name="Yin L."/>
            <person name="Li B."/>
            <person name="Zhang Y."/>
            <person name="Zhang S."/>
            <person name="Jiang F."/>
            <person name="Zhang X."/>
            <person name="Ren Y."/>
            <person name="Wang B."/>
            <person name="Wang S."/>
            <person name="Lu Y."/>
            <person name="Wu K."/>
            <person name="Fan W."/>
            <person name="Wang G."/>
        </authorList>
    </citation>
    <scope>NUCLEOTIDE SEQUENCE</scope>
    <source>
        <strain evidence="8">12Hb</strain>
    </source>
</reference>
<evidence type="ECO:0000313" key="8">
    <source>
        <dbReference type="EMBL" id="KAF6201574.1"/>
    </source>
</evidence>
<dbReference type="Proteomes" id="UP000466442">
    <property type="component" value="Linkage Group LG12"/>
</dbReference>
<organism evidence="8 9">
    <name type="scientific">Apolygus lucorum</name>
    <name type="common">Small green plant bug</name>
    <name type="synonym">Lygocoris lucorum</name>
    <dbReference type="NCBI Taxonomy" id="248454"/>
    <lineage>
        <taxon>Eukaryota</taxon>
        <taxon>Metazoa</taxon>
        <taxon>Ecdysozoa</taxon>
        <taxon>Arthropoda</taxon>
        <taxon>Hexapoda</taxon>
        <taxon>Insecta</taxon>
        <taxon>Pterygota</taxon>
        <taxon>Neoptera</taxon>
        <taxon>Paraneoptera</taxon>
        <taxon>Hemiptera</taxon>
        <taxon>Heteroptera</taxon>
        <taxon>Panheteroptera</taxon>
        <taxon>Cimicomorpha</taxon>
        <taxon>Miridae</taxon>
        <taxon>Mirini</taxon>
        <taxon>Apolygus</taxon>
    </lineage>
</organism>
<dbReference type="PANTHER" id="PTHR47272:SF1">
    <property type="entry name" value="PIGGYBAC TRANSPOSABLE ELEMENT-DERIVED PROTEIN 3-LIKE"/>
    <property type="match status" value="1"/>
</dbReference>
<comment type="caution">
    <text evidence="8">The sequence shown here is derived from an EMBL/GenBank/DDBJ whole genome shotgun (WGS) entry which is preliminary data.</text>
</comment>
<comment type="subunit">
    <text evidence="1">Self-associates forming complexes of several hundred monomers.</text>
</comment>
<dbReference type="EMBL" id="WIXP02000012">
    <property type="protein sequence ID" value="KAF6201574.1"/>
    <property type="molecule type" value="Genomic_DNA"/>
</dbReference>
<dbReference type="AlphaFoldDB" id="A0A8S9WZB3"/>
<feature type="region of interest" description="Disordered" evidence="6">
    <location>
        <begin position="226"/>
        <end position="296"/>
    </location>
</feature>
<feature type="compositionally biased region" description="Polar residues" evidence="6">
    <location>
        <begin position="7"/>
        <end position="21"/>
    </location>
</feature>
<evidence type="ECO:0000256" key="2">
    <source>
        <dbReference type="ARBA" id="ARBA00016807"/>
    </source>
</evidence>
<proteinExistence type="predicted"/>
<feature type="domain" description="Myb/SANT-like DNA-binding" evidence="7">
    <location>
        <begin position="108"/>
        <end position="157"/>
    </location>
</feature>
<feature type="compositionally biased region" description="Polar residues" evidence="6">
    <location>
        <begin position="400"/>
        <end position="409"/>
    </location>
</feature>
<feature type="compositionally biased region" description="Basic and acidic residues" evidence="6">
    <location>
        <begin position="227"/>
        <end position="252"/>
    </location>
</feature>
<feature type="compositionally biased region" description="Low complexity" evidence="6">
    <location>
        <begin position="831"/>
        <end position="843"/>
    </location>
</feature>
<evidence type="ECO:0000259" key="7">
    <source>
        <dbReference type="Pfam" id="PF13873"/>
    </source>
</evidence>
<evidence type="ECO:0000256" key="6">
    <source>
        <dbReference type="SAM" id="MobiDB-lite"/>
    </source>
</evidence>
<evidence type="ECO:0000256" key="5">
    <source>
        <dbReference type="ARBA" id="ARBA00025466"/>
    </source>
</evidence>